<feature type="compositionally biased region" description="Low complexity" evidence="6">
    <location>
        <begin position="92"/>
        <end position="107"/>
    </location>
</feature>
<comment type="similarity">
    <text evidence="2">Belongs to the CKAP2 family.</text>
</comment>
<dbReference type="CTD" id="150468"/>
<feature type="domain" description="Cytoskeleton-associated protein 2 C-terminal" evidence="7">
    <location>
        <begin position="588"/>
        <end position="676"/>
    </location>
</feature>
<dbReference type="Pfam" id="PF15297">
    <property type="entry name" value="CKAP2_C"/>
    <property type="match status" value="2"/>
</dbReference>
<evidence type="ECO:0000313" key="8">
    <source>
        <dbReference type="Ensembl" id="ENSPKIP00000002161.1"/>
    </source>
</evidence>
<dbReference type="GeneTree" id="ENSGT00530000063691"/>
<evidence type="ECO:0000313" key="9">
    <source>
        <dbReference type="Proteomes" id="UP000261540"/>
    </source>
</evidence>
<keyword evidence="4" id="KW-0597">Phosphoprotein</keyword>
<accession>A0A3B3Q9U6</accession>
<dbReference type="OrthoDB" id="8894958at2759"/>
<dbReference type="Ensembl" id="ENSPKIT00000026101.1">
    <property type="protein sequence ID" value="ENSPKIP00000002161.1"/>
    <property type="gene ID" value="ENSPKIG00000020166.1"/>
</dbReference>
<feature type="region of interest" description="Disordered" evidence="6">
    <location>
        <begin position="25"/>
        <end position="246"/>
    </location>
</feature>
<dbReference type="GO" id="GO:0072686">
    <property type="term" value="C:mitotic spindle"/>
    <property type="evidence" value="ECO:0007669"/>
    <property type="project" value="TreeGrafter"/>
</dbReference>
<dbReference type="PANTHER" id="PTHR47078">
    <property type="entry name" value="CYTOSKELETON-ASSOCIATED PROTEIN 2-LIKE"/>
    <property type="match status" value="1"/>
</dbReference>
<evidence type="ECO:0000256" key="5">
    <source>
        <dbReference type="ARBA" id="ARBA00023212"/>
    </source>
</evidence>
<dbReference type="KEGG" id="pki:111848599"/>
<evidence type="ECO:0000256" key="3">
    <source>
        <dbReference type="ARBA" id="ARBA00022490"/>
    </source>
</evidence>
<name>A0A3B3Q9U6_9TELE</name>
<evidence type="ECO:0000259" key="7">
    <source>
        <dbReference type="Pfam" id="PF15297"/>
    </source>
</evidence>
<dbReference type="Proteomes" id="UP000261540">
    <property type="component" value="Unplaced"/>
</dbReference>
<evidence type="ECO:0000256" key="6">
    <source>
        <dbReference type="SAM" id="MobiDB-lite"/>
    </source>
</evidence>
<feature type="compositionally biased region" description="Polar residues" evidence="6">
    <location>
        <begin position="160"/>
        <end position="185"/>
    </location>
</feature>
<dbReference type="InterPro" id="IPR029197">
    <property type="entry name" value="CKAP2_C"/>
</dbReference>
<reference evidence="8" key="2">
    <citation type="submission" date="2025-09" db="UniProtKB">
        <authorList>
            <consortium name="Ensembl"/>
        </authorList>
    </citation>
    <scope>IDENTIFICATION</scope>
</reference>
<proteinExistence type="inferred from homology"/>
<sequence length="690" mass="75530">MEKDEAPTKLSGREARKQKLMEYLTRKGRQKAPDPRSYLQQNSTNSKKLTDTFVKLPTSIRGKENQSDPPGPKPVVTSARPARGIGRTSLQAASYAASSTRTCTTARRTQHSPADQLAPRPHTVRIPTASHPKTASDSIGNPVSCSARAQSDARQPLGRPSTSQQPLGRPSTSRQPLVRPSTSRQPLVRPSASRQPLGRPSASRQPLGRPSASRQPLGRPSASRQPLGRPSASRLALGCPSTAVGRPNTTVMARLRASHAALVTSGPKEATSAPNRTPAVPGSKLSKPDLALGVIGSRPLNGRKAPPKPALPRVRQPPESGPGARPGSRARTTPLAGGRQSGPAKARSGASALHRVVQQAVAGLDRKMCWGVVPPHVDGARNGTLAASRADQVPVTATPWQGRRKLTTAQEERLQKLHEWREAKGISYKRPPMPMKPCRKKEVAPPCYWPTMEKEDEVHRLVSSIDSSLTDCMQLLEEGCPTERVTELLSRLPMAHKFAKYWMCRARILEREGNLEVLPLFEEAVRVVLEPVDELRTLIYEILKKKEVQTLEAETGEQTDLQDEAQEMSGAVPVTPRATSVLIRGAKEGSSVVKYKITATPGAQKCQQQEPMHVDGQELRFFTPVRRSVRIERSARRYPSALREHDPCVASLRDLLADELPEGRESLYIYRENEALGDQVQLQFRSPEAL</sequence>
<organism evidence="8 9">
    <name type="scientific">Paramormyrops kingsleyae</name>
    <dbReference type="NCBI Taxonomy" id="1676925"/>
    <lineage>
        <taxon>Eukaryota</taxon>
        <taxon>Metazoa</taxon>
        <taxon>Chordata</taxon>
        <taxon>Craniata</taxon>
        <taxon>Vertebrata</taxon>
        <taxon>Euteleostomi</taxon>
        <taxon>Actinopterygii</taxon>
        <taxon>Neopterygii</taxon>
        <taxon>Teleostei</taxon>
        <taxon>Osteoglossocephala</taxon>
        <taxon>Osteoglossomorpha</taxon>
        <taxon>Osteoglossiformes</taxon>
        <taxon>Mormyridae</taxon>
        <taxon>Paramormyrops</taxon>
    </lineage>
</organism>
<reference evidence="8" key="1">
    <citation type="submission" date="2025-08" db="UniProtKB">
        <authorList>
            <consortium name="Ensembl"/>
        </authorList>
    </citation>
    <scope>IDENTIFICATION</scope>
</reference>
<dbReference type="GO" id="GO:0005829">
    <property type="term" value="C:cytosol"/>
    <property type="evidence" value="ECO:0007669"/>
    <property type="project" value="TreeGrafter"/>
</dbReference>
<dbReference type="InterPro" id="IPR052855">
    <property type="entry name" value="CKAP2-like"/>
</dbReference>
<feature type="compositionally biased region" description="Polar residues" evidence="6">
    <location>
        <begin position="131"/>
        <end position="153"/>
    </location>
</feature>
<dbReference type="STRING" id="1676925.ENSPKIP00000002161"/>
<keyword evidence="9" id="KW-1185">Reference proteome</keyword>
<keyword evidence="5" id="KW-0206">Cytoskeleton</keyword>
<feature type="region of interest" description="Disordered" evidence="6">
    <location>
        <begin position="264"/>
        <end position="351"/>
    </location>
</feature>
<dbReference type="PANTHER" id="PTHR47078:SF1">
    <property type="entry name" value="CYTOSKELETON-ASSOCIATED PROTEIN 2-LIKE"/>
    <property type="match status" value="1"/>
</dbReference>
<evidence type="ECO:0000256" key="4">
    <source>
        <dbReference type="ARBA" id="ARBA00022553"/>
    </source>
</evidence>
<feature type="compositionally biased region" description="Polar residues" evidence="6">
    <location>
        <begin position="38"/>
        <end position="47"/>
    </location>
</feature>
<keyword evidence="3" id="KW-0963">Cytoplasm</keyword>
<evidence type="ECO:0000256" key="1">
    <source>
        <dbReference type="ARBA" id="ARBA00004245"/>
    </source>
</evidence>
<comment type="subcellular location">
    <subcellularLocation>
        <location evidence="1">Cytoplasm</location>
        <location evidence="1">Cytoskeleton</location>
    </subcellularLocation>
</comment>
<evidence type="ECO:0000256" key="2">
    <source>
        <dbReference type="ARBA" id="ARBA00009468"/>
    </source>
</evidence>
<dbReference type="AlphaFoldDB" id="A0A3B3Q9U6"/>
<feature type="domain" description="Cytoskeleton-associated protein 2 C-terminal" evidence="7">
    <location>
        <begin position="406"/>
        <end position="558"/>
    </location>
</feature>
<protein>
    <submittedName>
        <fullName evidence="8">Cytoskeleton associated protein 2-like</fullName>
    </submittedName>
</protein>
<dbReference type="GO" id="GO:0005813">
    <property type="term" value="C:centrosome"/>
    <property type="evidence" value="ECO:0007669"/>
    <property type="project" value="TreeGrafter"/>
</dbReference>